<evidence type="ECO:0000256" key="1">
    <source>
        <dbReference type="ARBA" id="ARBA00022737"/>
    </source>
</evidence>
<proteinExistence type="predicted"/>
<feature type="compositionally biased region" description="Pro residues" evidence="3">
    <location>
        <begin position="698"/>
        <end position="708"/>
    </location>
</feature>
<dbReference type="Gene3D" id="1.25.40.20">
    <property type="entry name" value="Ankyrin repeat-containing domain"/>
    <property type="match status" value="1"/>
</dbReference>
<organism evidence="4 5">
    <name type="scientific">Vitrella brassicaformis (strain CCMP3155)</name>
    <dbReference type="NCBI Taxonomy" id="1169540"/>
    <lineage>
        <taxon>Eukaryota</taxon>
        <taxon>Sar</taxon>
        <taxon>Alveolata</taxon>
        <taxon>Colpodellida</taxon>
        <taxon>Vitrellaceae</taxon>
        <taxon>Vitrella</taxon>
    </lineage>
</organism>
<feature type="compositionally biased region" description="Acidic residues" evidence="3">
    <location>
        <begin position="20"/>
        <end position="31"/>
    </location>
</feature>
<gene>
    <name evidence="4" type="ORF">Vbra_19106</name>
</gene>
<protein>
    <submittedName>
        <fullName evidence="4">Uncharacterized protein</fullName>
    </submittedName>
</protein>
<dbReference type="EMBL" id="CDMY01000878">
    <property type="protein sequence ID" value="CEM36160.1"/>
    <property type="molecule type" value="Genomic_DNA"/>
</dbReference>
<dbReference type="PhylomeDB" id="A0A0G4GYZ4"/>
<keyword evidence="5" id="KW-1185">Reference proteome</keyword>
<feature type="compositionally biased region" description="Basic and acidic residues" evidence="3">
    <location>
        <begin position="479"/>
        <end position="498"/>
    </location>
</feature>
<dbReference type="Pfam" id="PF13637">
    <property type="entry name" value="Ank_4"/>
    <property type="match status" value="1"/>
</dbReference>
<feature type="compositionally biased region" description="Low complexity" evidence="3">
    <location>
        <begin position="513"/>
        <end position="535"/>
    </location>
</feature>
<dbReference type="VEuPathDB" id="CryptoDB:Vbra_19106"/>
<reference evidence="4 5" key="1">
    <citation type="submission" date="2014-11" db="EMBL/GenBank/DDBJ databases">
        <authorList>
            <person name="Zhu J."/>
            <person name="Qi W."/>
            <person name="Song R."/>
        </authorList>
    </citation>
    <scope>NUCLEOTIDE SEQUENCE [LARGE SCALE GENOMIC DNA]</scope>
</reference>
<keyword evidence="2" id="KW-0040">ANK repeat</keyword>
<dbReference type="OrthoDB" id="5406014at2759"/>
<dbReference type="PANTHER" id="PTHR24173">
    <property type="entry name" value="ANKYRIN REPEAT CONTAINING"/>
    <property type="match status" value="1"/>
</dbReference>
<evidence type="ECO:0000256" key="2">
    <source>
        <dbReference type="ARBA" id="ARBA00023043"/>
    </source>
</evidence>
<feature type="compositionally biased region" description="Low complexity" evidence="3">
    <location>
        <begin position="780"/>
        <end position="801"/>
    </location>
</feature>
<name>A0A0G4GYZ4_VITBC</name>
<feature type="region of interest" description="Disordered" evidence="3">
    <location>
        <begin position="449"/>
        <end position="801"/>
    </location>
</feature>
<dbReference type="PANTHER" id="PTHR24173:SF86">
    <property type="entry name" value="ANKYRIN REPEAT AND SOCS BOX PROTEIN 3"/>
    <property type="match status" value="1"/>
</dbReference>
<feature type="region of interest" description="Disordered" evidence="3">
    <location>
        <begin position="1"/>
        <end position="104"/>
    </location>
</feature>
<accession>A0A0G4GYZ4</accession>
<dbReference type="InParanoid" id="A0A0G4GYZ4"/>
<feature type="compositionally biased region" description="Gly residues" evidence="3">
    <location>
        <begin position="66"/>
        <end position="78"/>
    </location>
</feature>
<feature type="compositionally biased region" description="Basic and acidic residues" evidence="3">
    <location>
        <begin position="39"/>
        <end position="49"/>
    </location>
</feature>
<evidence type="ECO:0000256" key="3">
    <source>
        <dbReference type="SAM" id="MobiDB-lite"/>
    </source>
</evidence>
<dbReference type="InterPro" id="IPR036770">
    <property type="entry name" value="Ankyrin_rpt-contain_sf"/>
</dbReference>
<feature type="compositionally biased region" description="Low complexity" evidence="3">
    <location>
        <begin position="661"/>
        <end position="671"/>
    </location>
</feature>
<feature type="compositionally biased region" description="Polar residues" evidence="3">
    <location>
        <begin position="724"/>
        <end position="739"/>
    </location>
</feature>
<evidence type="ECO:0000313" key="5">
    <source>
        <dbReference type="Proteomes" id="UP000041254"/>
    </source>
</evidence>
<keyword evidence="1" id="KW-0677">Repeat</keyword>
<sequence length="895" mass="95163">MSSGRQDSDMAPAGPVDGGGTDEDDVAEEETNGGGQHIGNKDNRNDGVDKGVGGGVSGVGRVCGSRGVGVGEGAGGQQRSGQSRRRQNRGAPLPPGWKSSGVDVSVPAGTGDASLILSKGIMERAITDAQQVTDVIQQQGSDPDLMAGLRASSTGAYLAYSMLSLCIDNPIDNSVPSIWAYDGDAGARPVVMPMWQTPGLQLAVMQALIDNGADINAGQSSDHTPIRGRYVIGLPPTLPTDQPNEDSEATLLSFYRQLIQRDSTLATERDPCGTLNLVPWAASSHPVWSQQFIESYIDLLVANGVDIAAVDNEGGTPLHFATYSGSHRVAASLCRRLTAADINRGTLHAPTHTPLLVAALQLYDDTQRLRDITEQAERDRATIRISNLKTTIRVLLTVGGDIALMPTATERERRLRKLVVAERGTVVKELIIPELRPATIEAQERLQKLKEHRDKHNTHKRRQATREAREAPTAAELARQQREADAKAEALIREEEATMAKAGKKKSKGGKGQTKTGKGQPSTATATSTSTSSPPGGEDDQADSTVAADDAEEDSDALLLESTFASRAIERQKQTTNPKQYKAAAPTRPEPATHTEESTRPPFSPFQPPTAKHKTTEQLSADRLLLSRPSGMSTADQTPREERLPRPSAGSKLGRGRGLGVPAAAPSSAARPVPPSPCLPSAEELRESAKRPSFVSSTPPPPPLPPAHQPASGADEEFPPLGHVSQQLDGLFASSSSGYRPSYHRGPPPLVKYPKPLGTSLSHDDTRQSPFCEPRSAFDACPSSSSYDHPSAAPAAAAAAFATASASYQEPLLASSHYDEGGQDAPVSAHLAAAPNAVDDRVGVSLREAQLQRENEELKRRLAELTTAQQHQHPSPGHPSGQLIHTFHTQSNVDQ</sequence>
<feature type="region of interest" description="Disordered" evidence="3">
    <location>
        <begin position="862"/>
        <end position="895"/>
    </location>
</feature>
<dbReference type="Proteomes" id="UP000041254">
    <property type="component" value="Unassembled WGS sequence"/>
</dbReference>
<dbReference type="SUPFAM" id="SSF48403">
    <property type="entry name" value="Ankyrin repeat"/>
    <property type="match status" value="1"/>
</dbReference>
<dbReference type="InterPro" id="IPR002110">
    <property type="entry name" value="Ankyrin_rpt"/>
</dbReference>
<evidence type="ECO:0000313" key="4">
    <source>
        <dbReference type="EMBL" id="CEM36160.1"/>
    </source>
</evidence>
<dbReference type="AlphaFoldDB" id="A0A0G4GYZ4"/>